<accession>A0A161K3J4</accession>
<feature type="transmembrane region" description="Helical" evidence="1">
    <location>
        <begin position="105"/>
        <end position="127"/>
    </location>
</feature>
<dbReference type="Proteomes" id="UP000215027">
    <property type="component" value="Chromosome I"/>
</dbReference>
<keyword evidence="1" id="KW-0812">Transmembrane</keyword>
<feature type="transmembrane region" description="Helical" evidence="1">
    <location>
        <begin position="167"/>
        <end position="185"/>
    </location>
</feature>
<gene>
    <name evidence="2" type="ORF">CFX0092_A2969</name>
</gene>
<dbReference type="GO" id="GO:0016301">
    <property type="term" value="F:kinase activity"/>
    <property type="evidence" value="ECO:0007669"/>
    <property type="project" value="UniProtKB-KW"/>
</dbReference>
<sequence>MERLRRDFNTITLVMIPVAIAINIAIGTIVFNLKVPLYLDSIGTIFVGALAGPFAGALTGALTNIVWGLSGINPFYTPYWITSLFVGLLAGIFSRFGWFKVWWRAIIAGVVTGLIAALISAPIFTYVSGGVTGSGTDVITAVFRNAGFGILPSAFAQGVSSDPLDKAISFFVVWGVIQALPLRFLDRFSRAEDVR</sequence>
<proteinExistence type="predicted"/>
<organism evidence="2 3">
    <name type="scientific">Candidatus Promineifilum breve</name>
    <dbReference type="NCBI Taxonomy" id="1806508"/>
    <lineage>
        <taxon>Bacteria</taxon>
        <taxon>Bacillati</taxon>
        <taxon>Chloroflexota</taxon>
        <taxon>Ardenticatenia</taxon>
        <taxon>Candidatus Promineifilales</taxon>
        <taxon>Candidatus Promineifilaceae</taxon>
        <taxon>Candidatus Promineifilum</taxon>
    </lineage>
</organism>
<dbReference type="AlphaFoldDB" id="A0A161K3J4"/>
<dbReference type="RefSeq" id="WP_095044129.1">
    <property type="nucleotide sequence ID" value="NZ_LN890655.1"/>
</dbReference>
<keyword evidence="1" id="KW-1133">Transmembrane helix</keyword>
<dbReference type="Gene3D" id="1.10.1760.20">
    <property type="match status" value="1"/>
</dbReference>
<dbReference type="EMBL" id="LN890655">
    <property type="protein sequence ID" value="CUS04847.2"/>
    <property type="molecule type" value="Genomic_DNA"/>
</dbReference>
<keyword evidence="2" id="KW-0808">Transferase</keyword>
<protein>
    <submittedName>
        <fullName evidence="2">Signal transduction histidine kinase, LytS</fullName>
    </submittedName>
</protein>
<evidence type="ECO:0000313" key="3">
    <source>
        <dbReference type="Proteomes" id="UP000215027"/>
    </source>
</evidence>
<keyword evidence="2" id="KW-0418">Kinase</keyword>
<keyword evidence="1" id="KW-0472">Membrane</keyword>
<dbReference type="KEGG" id="pbf:CFX0092_A2969"/>
<feature type="transmembrane region" description="Helical" evidence="1">
    <location>
        <begin position="79"/>
        <end position="98"/>
    </location>
</feature>
<keyword evidence="3" id="KW-1185">Reference proteome</keyword>
<dbReference type="OrthoDB" id="9766854at2"/>
<name>A0A161K3J4_9CHLR</name>
<reference evidence="2" key="1">
    <citation type="submission" date="2016-01" db="EMBL/GenBank/DDBJ databases">
        <authorList>
            <person name="Mcilroy J.S."/>
            <person name="Karst M S."/>
            <person name="Albertsen M."/>
        </authorList>
    </citation>
    <scope>NUCLEOTIDE SEQUENCE</scope>
    <source>
        <strain evidence="2">Cfx-K</strain>
    </source>
</reference>
<evidence type="ECO:0000313" key="2">
    <source>
        <dbReference type="EMBL" id="CUS04847.2"/>
    </source>
</evidence>
<feature type="transmembrane region" description="Helical" evidence="1">
    <location>
        <begin position="12"/>
        <end position="33"/>
    </location>
</feature>
<evidence type="ECO:0000256" key="1">
    <source>
        <dbReference type="SAM" id="Phobius"/>
    </source>
</evidence>
<feature type="transmembrane region" description="Helical" evidence="1">
    <location>
        <begin position="45"/>
        <end position="67"/>
    </location>
</feature>